<sequence>MSKKTTARAAANARAQVSLTSSTARIEQVRTTLCQAARLITQGETWMLPYLKRLKAELDRLEDDQDLLLQAQEIANAAPRRAA</sequence>
<evidence type="ECO:0000313" key="2">
    <source>
        <dbReference type="Proteomes" id="UP000030004"/>
    </source>
</evidence>
<name>A0A0A0ECH4_9RHOB</name>
<gene>
    <name evidence="1" type="ORF">ATO9_07995</name>
</gene>
<dbReference type="Proteomes" id="UP000030004">
    <property type="component" value="Unassembled WGS sequence"/>
</dbReference>
<dbReference type="AlphaFoldDB" id="A0A0A0ECH4"/>
<protein>
    <submittedName>
        <fullName evidence="1">Uncharacterized protein</fullName>
    </submittedName>
</protein>
<keyword evidence="2" id="KW-1185">Reference proteome</keyword>
<comment type="caution">
    <text evidence="1">The sequence shown here is derived from an EMBL/GenBank/DDBJ whole genome shotgun (WGS) entry which is preliminary data.</text>
</comment>
<proteinExistence type="predicted"/>
<dbReference type="EMBL" id="AQQX01000003">
    <property type="protein sequence ID" value="KGM48661.1"/>
    <property type="molecule type" value="Genomic_DNA"/>
</dbReference>
<accession>A0A0A0ECH4</accession>
<organism evidence="1 2">
    <name type="scientific">Pseudooceanicola atlanticus</name>
    <dbReference type="NCBI Taxonomy" id="1461694"/>
    <lineage>
        <taxon>Bacteria</taxon>
        <taxon>Pseudomonadati</taxon>
        <taxon>Pseudomonadota</taxon>
        <taxon>Alphaproteobacteria</taxon>
        <taxon>Rhodobacterales</taxon>
        <taxon>Paracoccaceae</taxon>
        <taxon>Pseudooceanicola</taxon>
    </lineage>
</organism>
<evidence type="ECO:0000313" key="1">
    <source>
        <dbReference type="EMBL" id="KGM48661.1"/>
    </source>
</evidence>
<reference evidence="1 2" key="1">
    <citation type="journal article" date="2015" name="Antonie Van Leeuwenhoek">
        <title>Pseudooceanicola atlanticus gen. nov. sp. nov., isolated from surface seawater of the Atlantic Ocean and reclassification of Oceanicola batsensis, Oceanicola marinus, Oceanicola nitratireducens, Oceanicola nanhaiensis, Oceanicola antarcticus and Oceanicola flagellatus, as Pseudooceanicola batsensis comb. nov., Pseudooceanicola marinus comb. nov., Pseudooceanicola nitratireducens comb. nov., Pseudooceanicola nanhaiensis comb. nov., Pseudooceanicola antarcticus comb. nov., and Pseudooceanicola flagellatus comb. nov.</title>
        <authorList>
            <person name="Lai Q."/>
            <person name="Li G."/>
            <person name="Liu X."/>
            <person name="Du Y."/>
            <person name="Sun F."/>
            <person name="Shao Z."/>
        </authorList>
    </citation>
    <scope>NUCLEOTIDE SEQUENCE [LARGE SCALE GENOMIC DNA]</scope>
    <source>
        <strain evidence="1 2">22II-s11g</strain>
    </source>
</reference>